<reference evidence="2 3" key="1">
    <citation type="submission" date="2016-10" db="EMBL/GenBank/DDBJ databases">
        <authorList>
            <person name="Varghese N."/>
            <person name="Submissions S."/>
        </authorList>
    </citation>
    <scope>NUCLEOTIDE SEQUENCE [LARGE SCALE GENOMIC DNA]</scope>
    <source>
        <strain evidence="2 3">DSM 11449</strain>
    </source>
</reference>
<comment type="caution">
    <text evidence="2">The sequence shown here is derived from an EMBL/GenBank/DDBJ whole genome shotgun (WGS) entry which is preliminary data.</text>
</comment>
<gene>
    <name evidence="2" type="ORF">SAMN05444420_10579</name>
</gene>
<feature type="chain" id="PRO_5028825327" description="Outer membrane protein beta-barrel domain-containing protein" evidence="1">
    <location>
        <begin position="19"/>
        <end position="198"/>
    </location>
</feature>
<keyword evidence="3" id="KW-1185">Reference proteome</keyword>
<dbReference type="Proteomes" id="UP000182771">
    <property type="component" value="Unassembled WGS sequence"/>
</dbReference>
<feature type="signal peptide" evidence="1">
    <location>
        <begin position="1"/>
        <end position="18"/>
    </location>
</feature>
<dbReference type="RefSeq" id="WP_016420927.1">
    <property type="nucleotide sequence ID" value="NZ_FNND01000005.1"/>
</dbReference>
<evidence type="ECO:0000313" key="3">
    <source>
        <dbReference type="Proteomes" id="UP000182771"/>
    </source>
</evidence>
<organism evidence="2 3">
    <name type="scientific">Capnocytophaga granulosa</name>
    <dbReference type="NCBI Taxonomy" id="45242"/>
    <lineage>
        <taxon>Bacteria</taxon>
        <taxon>Pseudomonadati</taxon>
        <taxon>Bacteroidota</taxon>
        <taxon>Flavobacteriia</taxon>
        <taxon>Flavobacteriales</taxon>
        <taxon>Flavobacteriaceae</taxon>
        <taxon>Capnocytophaga</taxon>
    </lineage>
</organism>
<dbReference type="OrthoDB" id="693380at2"/>
<evidence type="ECO:0008006" key="4">
    <source>
        <dbReference type="Google" id="ProtNLM"/>
    </source>
</evidence>
<sequence>MKLYIFTLLLLSVLPALAQQQDAAQDREARRAERAAYWGRFFSVGYEGGTIAPFGIRGELGGSDKRIGAFLNFRSSLRRASKLEQYAREDFPANKTEFVGGASLRLTHWAYLNVGGGIGWHRYPFVNEYAHEQTLERKSYIPGYWGATFRLNKLINVVGGMSYIAFTERLYAPEYTFGITINLKQWSVISSQWSATNH</sequence>
<evidence type="ECO:0000313" key="2">
    <source>
        <dbReference type="EMBL" id="SDW90932.1"/>
    </source>
</evidence>
<protein>
    <recommendedName>
        <fullName evidence="4">Outer membrane protein beta-barrel domain-containing protein</fullName>
    </recommendedName>
</protein>
<keyword evidence="1" id="KW-0732">Signal</keyword>
<dbReference type="EMBL" id="FNND01000005">
    <property type="protein sequence ID" value="SDW90932.1"/>
    <property type="molecule type" value="Genomic_DNA"/>
</dbReference>
<dbReference type="GeneID" id="85016701"/>
<proteinExistence type="predicted"/>
<name>A0A1H2XDC3_9FLAO</name>
<dbReference type="AlphaFoldDB" id="A0A1H2XDC3"/>
<accession>A0A1H2XDC3</accession>
<evidence type="ECO:0000256" key="1">
    <source>
        <dbReference type="SAM" id="SignalP"/>
    </source>
</evidence>